<dbReference type="GO" id="GO:0098662">
    <property type="term" value="P:inorganic cation transmembrane transport"/>
    <property type="evidence" value="ECO:0007669"/>
    <property type="project" value="TreeGrafter"/>
</dbReference>
<feature type="non-terminal residue" evidence="7">
    <location>
        <position position="1"/>
    </location>
</feature>
<reference evidence="7" key="1">
    <citation type="journal article" date="2006" name="Sex. Plant Reprod.">
        <title>Identification of genes showing differential expression between morphs in developing flowers of Primula vulgaris.</title>
        <authorList>
            <person name="McCubbin A.G."/>
            <person name="Lee C."/>
            <person name="Hetrick A."/>
        </authorList>
    </citation>
    <scope>NUCLEOTIDE SEQUENCE</scope>
</reference>
<name>A0MAQ5_9ERIC</name>
<evidence type="ECO:0000256" key="2">
    <source>
        <dbReference type="ARBA" id="ARBA00022538"/>
    </source>
</evidence>
<evidence type="ECO:0000256" key="3">
    <source>
        <dbReference type="ARBA" id="ARBA00022958"/>
    </source>
</evidence>
<accession>A0MAQ5</accession>
<keyword evidence="3" id="KW-0630">Potassium</keyword>
<dbReference type="GO" id="GO:0012505">
    <property type="term" value="C:endomembrane system"/>
    <property type="evidence" value="ECO:0007669"/>
    <property type="project" value="TreeGrafter"/>
</dbReference>
<dbReference type="PANTHER" id="PTHR32468">
    <property type="entry name" value="CATION/H + ANTIPORTER"/>
    <property type="match status" value="1"/>
</dbReference>
<proteinExistence type="evidence at transcript level"/>
<dbReference type="InterPro" id="IPR050794">
    <property type="entry name" value="CPA2_transporter"/>
</dbReference>
<dbReference type="GO" id="GO:0006885">
    <property type="term" value="P:regulation of pH"/>
    <property type="evidence" value="ECO:0007669"/>
    <property type="project" value="TreeGrafter"/>
</dbReference>
<feature type="domain" description="Cation/H(+) antiporter C-terminal" evidence="6">
    <location>
        <begin position="44"/>
        <end position="142"/>
    </location>
</feature>
<feature type="non-terminal residue" evidence="7">
    <location>
        <position position="144"/>
    </location>
</feature>
<sequence>TQESLGHSFQMVNKNVIVHAPCSVGILVDRGLGGTTQVSASEVSYSIVVPFFGGLDDCEALAYGMRMAEHPGIALTVVKFATVGNIEKPNETPTEEADTYLSECVARKNSRISFEERVTGSKEDVIGALKELSKCNLFIVGMMV</sequence>
<protein>
    <submittedName>
        <fullName evidence="7">Na+/H+ exchanging protein-like</fullName>
    </submittedName>
</protein>
<dbReference type="GO" id="GO:0006813">
    <property type="term" value="P:potassium ion transport"/>
    <property type="evidence" value="ECO:0007669"/>
    <property type="project" value="UniProtKB-KW"/>
</dbReference>
<keyword evidence="2" id="KW-0633">Potassium transport</keyword>
<dbReference type="InterPro" id="IPR057290">
    <property type="entry name" value="CHX17_C"/>
</dbReference>
<dbReference type="Pfam" id="PF23256">
    <property type="entry name" value="CHX17_2nd"/>
    <property type="match status" value="1"/>
</dbReference>
<organism evidence="7">
    <name type="scientific">Primula vulgaris</name>
    <dbReference type="NCBI Taxonomy" id="175104"/>
    <lineage>
        <taxon>Eukaryota</taxon>
        <taxon>Viridiplantae</taxon>
        <taxon>Streptophyta</taxon>
        <taxon>Embryophyta</taxon>
        <taxon>Tracheophyta</taxon>
        <taxon>Spermatophyta</taxon>
        <taxon>Magnoliopsida</taxon>
        <taxon>eudicotyledons</taxon>
        <taxon>Gunneridae</taxon>
        <taxon>Pentapetalae</taxon>
        <taxon>asterids</taxon>
        <taxon>Ericales</taxon>
        <taxon>Primulaceae</taxon>
        <taxon>Primula</taxon>
    </lineage>
</organism>
<evidence type="ECO:0000259" key="6">
    <source>
        <dbReference type="Pfam" id="PF23259"/>
    </source>
</evidence>
<evidence type="ECO:0000256" key="4">
    <source>
        <dbReference type="ARBA" id="ARBA00023065"/>
    </source>
</evidence>
<dbReference type="PANTHER" id="PTHR32468:SF81">
    <property type="entry name" value="CATION_H(+) ANTIPORTER 19"/>
    <property type="match status" value="1"/>
</dbReference>
<dbReference type="AlphaFoldDB" id="A0MAQ5"/>
<evidence type="ECO:0000256" key="1">
    <source>
        <dbReference type="ARBA" id="ARBA00022448"/>
    </source>
</evidence>
<keyword evidence="1" id="KW-0813">Transport</keyword>
<dbReference type="Pfam" id="PF23259">
    <property type="entry name" value="CHX17_C"/>
    <property type="match status" value="1"/>
</dbReference>
<dbReference type="InterPro" id="IPR057291">
    <property type="entry name" value="CHX17_2nd"/>
</dbReference>
<keyword evidence="4" id="KW-0406">Ion transport</keyword>
<evidence type="ECO:0000259" key="5">
    <source>
        <dbReference type="Pfam" id="PF23256"/>
    </source>
</evidence>
<evidence type="ECO:0000313" key="7">
    <source>
        <dbReference type="EMBL" id="ABB82564.1"/>
    </source>
</evidence>
<feature type="domain" description="Cation/H(+) antiporter central" evidence="5">
    <location>
        <begin position="3"/>
        <end position="41"/>
    </location>
</feature>
<dbReference type="EMBL" id="DQ267465">
    <property type="protein sequence ID" value="ABB82564.1"/>
    <property type="molecule type" value="mRNA"/>
</dbReference>